<gene>
    <name evidence="2" type="ORF">E3T51_01295</name>
</gene>
<comment type="caution">
    <text evidence="2">The sequence shown here is derived from an EMBL/GenBank/DDBJ whole genome shotgun (WGS) entry which is preliminary data.</text>
</comment>
<dbReference type="Proteomes" id="UP000297626">
    <property type="component" value="Unassembled WGS sequence"/>
</dbReference>
<evidence type="ECO:0000313" key="2">
    <source>
        <dbReference type="EMBL" id="TFD91509.1"/>
    </source>
</evidence>
<dbReference type="Pfam" id="PF08808">
    <property type="entry name" value="RES"/>
    <property type="match status" value="1"/>
</dbReference>
<sequence length="157" mass="17256">MGDVWSCVSGSFYRAVNPAYQDAALLGSRLAGRYSEPNQRTLYLSSSPEGVDAAMIAHAQRRVDELVVLKFHVEAHNIVDLRDPAVVLVAGVNLADAVAPWQDTVKNGGEPASWKVRRRLESLGSTGLIDPSRKRPGHWHLTLFRWNSADAPRVALD</sequence>
<name>A0A4R9BUY2_9MICO</name>
<dbReference type="RefSeq" id="WP_134526835.1">
    <property type="nucleotide sequence ID" value="NZ_SOHN01000003.1"/>
</dbReference>
<feature type="domain" description="RES" evidence="1">
    <location>
        <begin position="12"/>
        <end position="154"/>
    </location>
</feature>
<dbReference type="InterPro" id="IPR014914">
    <property type="entry name" value="RES_dom"/>
</dbReference>
<evidence type="ECO:0000259" key="1">
    <source>
        <dbReference type="Pfam" id="PF08808"/>
    </source>
</evidence>
<dbReference type="EMBL" id="SOHN01000003">
    <property type="protein sequence ID" value="TFD91509.1"/>
    <property type="molecule type" value="Genomic_DNA"/>
</dbReference>
<keyword evidence="3" id="KW-1185">Reference proteome</keyword>
<proteinExistence type="predicted"/>
<evidence type="ECO:0000313" key="3">
    <source>
        <dbReference type="Proteomes" id="UP000297626"/>
    </source>
</evidence>
<organism evidence="2 3">
    <name type="scientific">Cryobacterium serini</name>
    <dbReference type="NCBI Taxonomy" id="1259201"/>
    <lineage>
        <taxon>Bacteria</taxon>
        <taxon>Bacillati</taxon>
        <taxon>Actinomycetota</taxon>
        <taxon>Actinomycetes</taxon>
        <taxon>Micrococcales</taxon>
        <taxon>Microbacteriaceae</taxon>
        <taxon>Cryobacterium</taxon>
    </lineage>
</organism>
<reference evidence="2 3" key="1">
    <citation type="submission" date="2019-03" db="EMBL/GenBank/DDBJ databases">
        <title>Genomics of glacier-inhabiting Cryobacterium strains.</title>
        <authorList>
            <person name="Liu Q."/>
            <person name="Xin Y.-H."/>
        </authorList>
    </citation>
    <scope>NUCLEOTIDE SEQUENCE [LARGE SCALE GENOMIC DNA]</scope>
    <source>
        <strain evidence="2 3">Sr54</strain>
    </source>
</reference>
<accession>A0A4R9BUY2</accession>
<protein>
    <submittedName>
        <fullName evidence="2">RES domain-containing protein</fullName>
    </submittedName>
</protein>
<dbReference type="AlphaFoldDB" id="A0A4R9BUY2"/>